<dbReference type="Pfam" id="PF25275">
    <property type="entry name" value="Golvesin_C"/>
    <property type="match status" value="1"/>
</dbReference>
<dbReference type="RefSeq" id="WP_194452697.1">
    <property type="nucleotide sequence ID" value="NZ_CP063849.1"/>
</dbReference>
<dbReference type="InterPro" id="IPR036188">
    <property type="entry name" value="FAD/NAD-bd_sf"/>
</dbReference>
<evidence type="ECO:0000259" key="7">
    <source>
        <dbReference type="Pfam" id="PF25275"/>
    </source>
</evidence>
<reference evidence="8 9" key="1">
    <citation type="submission" date="2020-10" db="EMBL/GenBank/DDBJ databases">
        <title>Complete genome sequence of Paludibaculum fermentans P105T, a facultatively anaerobic acidobacterium capable of dissimilatory Fe(III) reduction.</title>
        <authorList>
            <person name="Dedysh S.N."/>
            <person name="Beletsky A.V."/>
            <person name="Kulichevskaya I.S."/>
            <person name="Mardanov A.V."/>
            <person name="Ravin N.V."/>
        </authorList>
    </citation>
    <scope>NUCLEOTIDE SEQUENCE [LARGE SCALE GENOMIC DNA]</scope>
    <source>
        <strain evidence="8 9">P105</strain>
    </source>
</reference>
<evidence type="ECO:0000313" key="8">
    <source>
        <dbReference type="EMBL" id="QOY91042.1"/>
    </source>
</evidence>
<keyword evidence="1" id="KW-0004">4Fe-4S</keyword>
<evidence type="ECO:0000313" key="9">
    <source>
        <dbReference type="Proteomes" id="UP000593892"/>
    </source>
</evidence>
<protein>
    <submittedName>
        <fullName evidence="8">FAD-dependent oxidoreductase</fullName>
    </submittedName>
</protein>
<dbReference type="InterPro" id="IPR033803">
    <property type="entry name" value="CBD-like_Golvesin-Xly"/>
</dbReference>
<dbReference type="Pfam" id="PF12831">
    <property type="entry name" value="FAD_oxidored"/>
    <property type="match status" value="1"/>
</dbReference>
<dbReference type="PANTHER" id="PTHR43498">
    <property type="entry name" value="FERREDOXIN:COB-COM HETERODISULFIDE REDUCTASE SUBUNIT A"/>
    <property type="match status" value="1"/>
</dbReference>
<keyword evidence="4" id="KW-0408">Iron</keyword>
<dbReference type="PANTHER" id="PTHR43498:SF1">
    <property type="entry name" value="COB--COM HETERODISULFIDE REDUCTASE IRON-SULFUR SUBUNIT A"/>
    <property type="match status" value="1"/>
</dbReference>
<evidence type="ECO:0000256" key="4">
    <source>
        <dbReference type="ARBA" id="ARBA00023004"/>
    </source>
</evidence>
<keyword evidence="5" id="KW-0411">Iron-sulfur</keyword>
<evidence type="ECO:0000256" key="1">
    <source>
        <dbReference type="ARBA" id="ARBA00022485"/>
    </source>
</evidence>
<name>A0A7S7SMA3_PALFE</name>
<feature type="signal peptide" evidence="6">
    <location>
        <begin position="1"/>
        <end position="21"/>
    </location>
</feature>
<dbReference type="GO" id="GO:0051539">
    <property type="term" value="F:4 iron, 4 sulfur cluster binding"/>
    <property type="evidence" value="ECO:0007669"/>
    <property type="project" value="UniProtKB-KW"/>
</dbReference>
<keyword evidence="9" id="KW-1185">Reference proteome</keyword>
<feature type="domain" description="Golvesin/Xly CBD-like" evidence="7">
    <location>
        <begin position="574"/>
        <end position="691"/>
    </location>
</feature>
<proteinExistence type="predicted"/>
<dbReference type="Proteomes" id="UP000593892">
    <property type="component" value="Chromosome"/>
</dbReference>
<evidence type="ECO:0000256" key="6">
    <source>
        <dbReference type="SAM" id="SignalP"/>
    </source>
</evidence>
<dbReference type="KEGG" id="pfer:IRI77_14180"/>
<accession>A0A7S7SMA3</accession>
<dbReference type="SUPFAM" id="SSF51905">
    <property type="entry name" value="FAD/NAD(P)-binding domain"/>
    <property type="match status" value="1"/>
</dbReference>
<dbReference type="GO" id="GO:0046872">
    <property type="term" value="F:metal ion binding"/>
    <property type="evidence" value="ECO:0007669"/>
    <property type="project" value="UniProtKB-KW"/>
</dbReference>
<evidence type="ECO:0000256" key="5">
    <source>
        <dbReference type="ARBA" id="ARBA00023014"/>
    </source>
</evidence>
<sequence>MKKTLLRRGFAALLAPLLALTAISCSGTGPETDILIYGATSGGLAAAIQARRMGKTVVVLDPGTHIGGLTTGGLSWTDIGNKIVVGGIAREFYQRIKKKYEDPKVWTSETRDEYFERRKGPNAKNEDAMWTFEPKVARALYSEMLAEAGVKVIQKARLDLSPGKGVVKENGRIKAIVLEGGTRYEAKMFIDATYEGDLMGMAGVSYAIGRENNSDYKETWNGSQPNHFHYHQFPEGANVDPYVVKGKPESGLLPIIDPTGPGEEGKGDKRIQAYCYRMCLTNDPKNRLPIEKPAGYDEKDHELLLRFAETGKYHEPSSKYDPIPNMKTDTNNHGAVSTDYMGADWSYPEAGYAEREKINKRHEVYQKGYMWTLQNSPRVPAKLREYYKQWGLPKDEFTENGGWPTQLYIREARRMIGALVMTEHHVMAREIVEDSVGMGAYGMDSHNVQRYVTKAGFVRNEGNVQVGGFPPYPVGYRAITPKKDQASNLLVPVALSATHIAYGSIRMEPVFMVLGQSAATAAALAIDANQAVQDVPYPKLRERLLADKQVLEAPAALSKGDIDPRQLEGTVIDSQFAELTPAWKGSRAHKPTLGPSYFDDMDARDGKARAQFTVKMEKAGRYRVKLLYPPFAKQATNVPVQISGGGKTYQATVNQRQPADWLGTYDLPAEFTVTVTNQGTNGAVAVDGLQIAPAQ</sequence>
<keyword evidence="2" id="KW-0479">Metal-binding</keyword>
<evidence type="ECO:0000256" key="2">
    <source>
        <dbReference type="ARBA" id="ARBA00022723"/>
    </source>
</evidence>
<feature type="chain" id="PRO_5032731219" evidence="6">
    <location>
        <begin position="22"/>
        <end position="695"/>
    </location>
</feature>
<dbReference type="GO" id="GO:0016491">
    <property type="term" value="F:oxidoreductase activity"/>
    <property type="evidence" value="ECO:0007669"/>
    <property type="project" value="UniProtKB-KW"/>
</dbReference>
<organism evidence="8 9">
    <name type="scientific">Paludibaculum fermentans</name>
    <dbReference type="NCBI Taxonomy" id="1473598"/>
    <lineage>
        <taxon>Bacteria</taxon>
        <taxon>Pseudomonadati</taxon>
        <taxon>Acidobacteriota</taxon>
        <taxon>Terriglobia</taxon>
        <taxon>Bryobacterales</taxon>
        <taxon>Bryobacteraceae</taxon>
        <taxon>Paludibaculum</taxon>
    </lineage>
</organism>
<dbReference type="InterPro" id="IPR039650">
    <property type="entry name" value="HdrA-like"/>
</dbReference>
<dbReference type="PROSITE" id="PS51257">
    <property type="entry name" value="PROKAR_LIPOPROTEIN"/>
    <property type="match status" value="1"/>
</dbReference>
<dbReference type="Gene3D" id="3.50.50.60">
    <property type="entry name" value="FAD/NAD(P)-binding domain"/>
    <property type="match status" value="1"/>
</dbReference>
<evidence type="ECO:0000256" key="3">
    <source>
        <dbReference type="ARBA" id="ARBA00023002"/>
    </source>
</evidence>
<keyword evidence="6" id="KW-0732">Signal</keyword>
<gene>
    <name evidence="8" type="ORF">IRI77_14180</name>
</gene>
<keyword evidence="3" id="KW-0560">Oxidoreductase</keyword>
<dbReference type="EMBL" id="CP063849">
    <property type="protein sequence ID" value="QOY91042.1"/>
    <property type="molecule type" value="Genomic_DNA"/>
</dbReference>
<dbReference type="AlphaFoldDB" id="A0A7S7SMA3"/>